<dbReference type="EnsemblProtists" id="EOD10137">
    <property type="protein sequence ID" value="EOD10137"/>
    <property type="gene ID" value="EMIHUDRAFT_371721"/>
</dbReference>
<accession>A0A0D3IFV2</accession>
<dbReference type="AlphaFoldDB" id="A0A0D3IFV2"/>
<name>A0A0D3IFV2_EMIH1</name>
<keyword evidence="2" id="KW-1185">Reference proteome</keyword>
<dbReference type="RefSeq" id="XP_005762566.1">
    <property type="nucleotide sequence ID" value="XM_005762509.1"/>
</dbReference>
<evidence type="ECO:0000313" key="1">
    <source>
        <dbReference type="EnsemblProtists" id="EOD10137"/>
    </source>
</evidence>
<dbReference type="PaxDb" id="2903-EOD10137"/>
<dbReference type="Gene3D" id="3.40.50.1820">
    <property type="entry name" value="alpha/beta hydrolase"/>
    <property type="match status" value="1"/>
</dbReference>
<dbReference type="KEGG" id="ehx:EMIHUDRAFT_371721"/>
<sequence length="142" mass="15019">MGGQATAFSAARNSSSHNISAAVLLHPFTHTYPALRVPFLVFTGTAEDTAPPAWSKALFDAPGAWPVRGLVNKVGATHHEPQSGTDYNPRLAYFAAAWLKLYLTRTPRGSGLDFEAAIFGNSTGSLCGGGDGKVLDCELRRG</sequence>
<evidence type="ECO:0000313" key="2">
    <source>
        <dbReference type="Proteomes" id="UP000013827"/>
    </source>
</evidence>
<dbReference type="SUPFAM" id="SSF53474">
    <property type="entry name" value="alpha/beta-Hydrolases"/>
    <property type="match status" value="1"/>
</dbReference>
<protein>
    <recommendedName>
        <fullName evidence="3">Peptidase S9 prolyl oligopeptidase catalytic domain-containing protein</fullName>
    </recommendedName>
</protein>
<proteinExistence type="predicted"/>
<organism evidence="1 2">
    <name type="scientific">Emiliania huxleyi (strain CCMP1516)</name>
    <dbReference type="NCBI Taxonomy" id="280463"/>
    <lineage>
        <taxon>Eukaryota</taxon>
        <taxon>Haptista</taxon>
        <taxon>Haptophyta</taxon>
        <taxon>Prymnesiophyceae</taxon>
        <taxon>Isochrysidales</taxon>
        <taxon>Noelaerhabdaceae</taxon>
        <taxon>Emiliania</taxon>
    </lineage>
</organism>
<dbReference type="InterPro" id="IPR029058">
    <property type="entry name" value="AB_hydrolase_fold"/>
</dbReference>
<reference evidence="1" key="2">
    <citation type="submission" date="2024-10" db="UniProtKB">
        <authorList>
            <consortium name="EnsemblProtists"/>
        </authorList>
    </citation>
    <scope>IDENTIFICATION</scope>
</reference>
<dbReference type="HOGENOM" id="CLU_1819452_0_0_1"/>
<reference evidence="2" key="1">
    <citation type="journal article" date="2013" name="Nature">
        <title>Pan genome of the phytoplankton Emiliania underpins its global distribution.</title>
        <authorList>
            <person name="Read B.A."/>
            <person name="Kegel J."/>
            <person name="Klute M.J."/>
            <person name="Kuo A."/>
            <person name="Lefebvre S.C."/>
            <person name="Maumus F."/>
            <person name="Mayer C."/>
            <person name="Miller J."/>
            <person name="Monier A."/>
            <person name="Salamov A."/>
            <person name="Young J."/>
            <person name="Aguilar M."/>
            <person name="Claverie J.M."/>
            <person name="Frickenhaus S."/>
            <person name="Gonzalez K."/>
            <person name="Herman E.K."/>
            <person name="Lin Y.C."/>
            <person name="Napier J."/>
            <person name="Ogata H."/>
            <person name="Sarno A.F."/>
            <person name="Shmutz J."/>
            <person name="Schroeder D."/>
            <person name="de Vargas C."/>
            <person name="Verret F."/>
            <person name="von Dassow P."/>
            <person name="Valentin K."/>
            <person name="Van de Peer Y."/>
            <person name="Wheeler G."/>
            <person name="Dacks J.B."/>
            <person name="Delwiche C.F."/>
            <person name="Dyhrman S.T."/>
            <person name="Glockner G."/>
            <person name="John U."/>
            <person name="Richards T."/>
            <person name="Worden A.Z."/>
            <person name="Zhang X."/>
            <person name="Grigoriev I.V."/>
            <person name="Allen A.E."/>
            <person name="Bidle K."/>
            <person name="Borodovsky M."/>
            <person name="Bowler C."/>
            <person name="Brownlee C."/>
            <person name="Cock J.M."/>
            <person name="Elias M."/>
            <person name="Gladyshev V.N."/>
            <person name="Groth M."/>
            <person name="Guda C."/>
            <person name="Hadaegh A."/>
            <person name="Iglesias-Rodriguez M.D."/>
            <person name="Jenkins J."/>
            <person name="Jones B.M."/>
            <person name="Lawson T."/>
            <person name="Leese F."/>
            <person name="Lindquist E."/>
            <person name="Lobanov A."/>
            <person name="Lomsadze A."/>
            <person name="Malik S.B."/>
            <person name="Marsh M.E."/>
            <person name="Mackinder L."/>
            <person name="Mock T."/>
            <person name="Mueller-Roeber B."/>
            <person name="Pagarete A."/>
            <person name="Parker M."/>
            <person name="Probert I."/>
            <person name="Quesneville H."/>
            <person name="Raines C."/>
            <person name="Rensing S.A."/>
            <person name="Riano-Pachon D.M."/>
            <person name="Richier S."/>
            <person name="Rokitta S."/>
            <person name="Shiraiwa Y."/>
            <person name="Soanes D.M."/>
            <person name="van der Giezen M."/>
            <person name="Wahlund T.M."/>
            <person name="Williams B."/>
            <person name="Wilson W."/>
            <person name="Wolfe G."/>
            <person name="Wurch L.L."/>
        </authorList>
    </citation>
    <scope>NUCLEOTIDE SEQUENCE</scope>
</reference>
<evidence type="ECO:0008006" key="3">
    <source>
        <dbReference type="Google" id="ProtNLM"/>
    </source>
</evidence>
<dbReference type="GeneID" id="17256289"/>
<dbReference type="Proteomes" id="UP000013827">
    <property type="component" value="Unassembled WGS sequence"/>
</dbReference>